<feature type="domain" description="HTH myb-type" evidence="6">
    <location>
        <begin position="93"/>
        <end position="144"/>
    </location>
</feature>
<evidence type="ECO:0000256" key="3">
    <source>
        <dbReference type="ARBA" id="ARBA00023163"/>
    </source>
</evidence>
<evidence type="ECO:0000313" key="7">
    <source>
        <dbReference type="EMBL" id="KAK7393033.1"/>
    </source>
</evidence>
<organism evidence="7 8">
    <name type="scientific">Psophocarpus tetragonolobus</name>
    <name type="common">Winged bean</name>
    <name type="synonym">Dolichos tetragonolobus</name>
    <dbReference type="NCBI Taxonomy" id="3891"/>
    <lineage>
        <taxon>Eukaryota</taxon>
        <taxon>Viridiplantae</taxon>
        <taxon>Streptophyta</taxon>
        <taxon>Embryophyta</taxon>
        <taxon>Tracheophyta</taxon>
        <taxon>Spermatophyta</taxon>
        <taxon>Magnoliopsida</taxon>
        <taxon>eudicotyledons</taxon>
        <taxon>Gunneridae</taxon>
        <taxon>Pentapetalae</taxon>
        <taxon>rosids</taxon>
        <taxon>fabids</taxon>
        <taxon>Fabales</taxon>
        <taxon>Fabaceae</taxon>
        <taxon>Papilionoideae</taxon>
        <taxon>50 kb inversion clade</taxon>
        <taxon>NPAAA clade</taxon>
        <taxon>indigoferoid/millettioid clade</taxon>
        <taxon>Phaseoleae</taxon>
        <taxon>Psophocarpus</taxon>
    </lineage>
</organism>
<dbReference type="InterPro" id="IPR009057">
    <property type="entry name" value="Homeodomain-like_sf"/>
</dbReference>
<reference evidence="7 8" key="1">
    <citation type="submission" date="2024-01" db="EMBL/GenBank/DDBJ databases">
        <title>The genomes of 5 underutilized Papilionoideae crops provide insights into root nodulation and disease resistanc.</title>
        <authorList>
            <person name="Jiang F."/>
        </authorList>
    </citation>
    <scope>NUCLEOTIDE SEQUENCE [LARGE SCALE GENOMIC DNA]</scope>
    <source>
        <strain evidence="7">DUOXIRENSHENG_FW03</strain>
        <tissue evidence="7">Leaves</tissue>
    </source>
</reference>
<feature type="region of interest" description="Disordered" evidence="5">
    <location>
        <begin position="52"/>
        <end position="83"/>
    </location>
</feature>
<dbReference type="Proteomes" id="UP001386955">
    <property type="component" value="Unassembled WGS sequence"/>
</dbReference>
<dbReference type="InterPro" id="IPR017930">
    <property type="entry name" value="Myb_dom"/>
</dbReference>
<evidence type="ECO:0000256" key="5">
    <source>
        <dbReference type="SAM" id="MobiDB-lite"/>
    </source>
</evidence>
<dbReference type="InterPro" id="IPR044841">
    <property type="entry name" value="LUX/BOA-like"/>
</dbReference>
<dbReference type="InterPro" id="IPR001005">
    <property type="entry name" value="SANT/Myb"/>
</dbReference>
<name>A0AAN9SFD8_PSOTE</name>
<comment type="subcellular location">
    <subcellularLocation>
        <location evidence="1">Nucleus</location>
    </subcellularLocation>
</comment>
<evidence type="ECO:0000256" key="4">
    <source>
        <dbReference type="ARBA" id="ARBA00023242"/>
    </source>
</evidence>
<gene>
    <name evidence="7" type="ORF">VNO78_21484</name>
</gene>
<keyword evidence="2" id="KW-0805">Transcription regulation</keyword>
<dbReference type="GO" id="GO:0003677">
    <property type="term" value="F:DNA binding"/>
    <property type="evidence" value="ECO:0007669"/>
    <property type="project" value="InterPro"/>
</dbReference>
<dbReference type="GO" id="GO:0003700">
    <property type="term" value="F:DNA-binding transcription factor activity"/>
    <property type="evidence" value="ECO:0007669"/>
    <property type="project" value="InterPro"/>
</dbReference>
<dbReference type="Gene3D" id="1.10.10.60">
    <property type="entry name" value="Homeodomain-like"/>
    <property type="match status" value="1"/>
</dbReference>
<evidence type="ECO:0000256" key="1">
    <source>
        <dbReference type="ARBA" id="ARBA00004123"/>
    </source>
</evidence>
<keyword evidence="3" id="KW-0804">Transcription</keyword>
<comment type="caution">
    <text evidence="7">The sequence shown here is derived from an EMBL/GenBank/DDBJ whole genome shotgun (WGS) entry which is preliminary data.</text>
</comment>
<proteinExistence type="predicted"/>
<dbReference type="AlphaFoldDB" id="A0AAN9SFD8"/>
<evidence type="ECO:0000256" key="2">
    <source>
        <dbReference type="ARBA" id="ARBA00023015"/>
    </source>
</evidence>
<dbReference type="PROSITE" id="PS51294">
    <property type="entry name" value="HTH_MYB"/>
    <property type="match status" value="1"/>
</dbReference>
<keyword evidence="4" id="KW-0539">Nucleus</keyword>
<sequence>MREEEANWFSRWEEDLPSPEELMPLSQTLISHDLAMAFDITNLGSHQHHHRLHHCNREQQQCSEQGQEQHHQQFTHQTEEEPARTLKRPRLVWTPQLHKRFVDAVAHLGIKNAVPKTIMQLMSVDGLTRENVASHLQKYRLYLKRMQGLSAGGGCAGAGSADPATDRLFASSPVPAHFLHPAIARPSAEHYLSYVPVPGAVQQQQQRSQHQHLAVAASHRHYGSPRDGHFELPILSRMGAPMPGFAAREDVESGGRRVLTLFPAGDINVINVAMIVVADSSKFADSSQLLYIRKSVDTMKKLQINVAIIVVADASKIGCNSCVLSIEEFYISIGRNKFAIYEPEDSVKCAVINCNSSVLSIERFYTSIGRNKLAIHEPEDSIKCAVLVRCQRKHIRLVHWL</sequence>
<keyword evidence="8" id="KW-1185">Reference proteome</keyword>
<dbReference type="Pfam" id="PF00249">
    <property type="entry name" value="Myb_DNA-binding"/>
    <property type="match status" value="1"/>
</dbReference>
<dbReference type="GO" id="GO:0005634">
    <property type="term" value="C:nucleus"/>
    <property type="evidence" value="ECO:0007669"/>
    <property type="project" value="UniProtKB-SubCell"/>
</dbReference>
<dbReference type="InterPro" id="IPR006447">
    <property type="entry name" value="Myb_dom_plants"/>
</dbReference>
<feature type="compositionally biased region" description="Basic and acidic residues" evidence="5">
    <location>
        <begin position="67"/>
        <end position="83"/>
    </location>
</feature>
<protein>
    <recommendedName>
        <fullName evidence="6">HTH myb-type domain-containing protein</fullName>
    </recommendedName>
</protein>
<dbReference type="FunFam" id="1.10.10.60:FF:000007">
    <property type="entry name" value="Two-component response regulator"/>
    <property type="match status" value="1"/>
</dbReference>
<dbReference type="EMBL" id="JAYMYS010000005">
    <property type="protein sequence ID" value="KAK7393033.1"/>
    <property type="molecule type" value="Genomic_DNA"/>
</dbReference>
<dbReference type="NCBIfam" id="TIGR01557">
    <property type="entry name" value="myb_SHAQKYF"/>
    <property type="match status" value="1"/>
</dbReference>
<evidence type="ECO:0000259" key="6">
    <source>
        <dbReference type="PROSITE" id="PS51294"/>
    </source>
</evidence>
<dbReference type="PANTHER" id="PTHR31442">
    <property type="entry name" value="HOMEODOMAIN-LIKE SUPERFAMILY PROTEIN-RELATED"/>
    <property type="match status" value="1"/>
</dbReference>
<evidence type="ECO:0000313" key="8">
    <source>
        <dbReference type="Proteomes" id="UP001386955"/>
    </source>
</evidence>
<dbReference type="PANTHER" id="PTHR31442:SF29">
    <property type="entry name" value="HOMEODOMAIN-LIKE SUPERFAMILY PROTEIN"/>
    <property type="match status" value="1"/>
</dbReference>
<accession>A0AAN9SFD8</accession>
<dbReference type="SUPFAM" id="SSF46689">
    <property type="entry name" value="Homeodomain-like"/>
    <property type="match status" value="1"/>
</dbReference>